<sequence>MPSPASTPETSWLIFQGHYGSGSAKPPTFHDTMAAASTYEVCTPETAYNHKSYNVRNELKPQLEPGQAIEIQPIDHTHRMTRERGARQALQARATKRGASHPKLQTITVRFKLQLHRWLGVGLGHDCLLRGLVRPQLIREL</sequence>
<protein>
    <submittedName>
        <fullName evidence="1">Uncharacterized protein</fullName>
    </submittedName>
</protein>
<reference evidence="2" key="1">
    <citation type="journal article" date="2012" name="PLoS Genet.">
        <title>The genomes of the fungal plant pathogens Cladosporium fulvum and Dothistroma septosporum reveal adaptation to different hosts and lifestyles but also signatures of common ancestry.</title>
        <authorList>
            <person name="de Wit P.J.G.M."/>
            <person name="van der Burgt A."/>
            <person name="Oekmen B."/>
            <person name="Stergiopoulos I."/>
            <person name="Abd-Elsalam K.A."/>
            <person name="Aerts A.L."/>
            <person name="Bahkali A.H."/>
            <person name="Beenen H.G."/>
            <person name="Chettri P."/>
            <person name="Cox M.P."/>
            <person name="Datema E."/>
            <person name="de Vries R.P."/>
            <person name="Dhillon B."/>
            <person name="Ganley A.R."/>
            <person name="Griffiths S.A."/>
            <person name="Guo Y."/>
            <person name="Hamelin R.C."/>
            <person name="Henrissat B."/>
            <person name="Kabir M.S."/>
            <person name="Jashni M.K."/>
            <person name="Kema G."/>
            <person name="Klaubauf S."/>
            <person name="Lapidus A."/>
            <person name="Levasseur A."/>
            <person name="Lindquist E."/>
            <person name="Mehrabi R."/>
            <person name="Ohm R.A."/>
            <person name="Owen T.J."/>
            <person name="Salamov A."/>
            <person name="Schwelm A."/>
            <person name="Schijlen E."/>
            <person name="Sun H."/>
            <person name="van den Burg H.A."/>
            <person name="van Ham R.C.H.J."/>
            <person name="Zhang S."/>
            <person name="Goodwin S.B."/>
            <person name="Grigoriev I.V."/>
            <person name="Collemare J."/>
            <person name="Bradshaw R.E."/>
        </authorList>
    </citation>
    <scope>NUCLEOTIDE SEQUENCE [LARGE SCALE GENOMIC DNA]</scope>
    <source>
        <strain evidence="2">NZE10 / CBS 128990</strain>
    </source>
</reference>
<name>N1PQT1_DOTSN</name>
<gene>
    <name evidence="1" type="ORF">DOTSEDRAFT_35146</name>
</gene>
<dbReference type="HOGENOM" id="CLU_1825244_0_0_1"/>
<organism evidence="1 2">
    <name type="scientific">Dothistroma septosporum (strain NZE10 / CBS 128990)</name>
    <name type="common">Red band needle blight fungus</name>
    <name type="synonym">Mycosphaerella pini</name>
    <dbReference type="NCBI Taxonomy" id="675120"/>
    <lineage>
        <taxon>Eukaryota</taxon>
        <taxon>Fungi</taxon>
        <taxon>Dikarya</taxon>
        <taxon>Ascomycota</taxon>
        <taxon>Pezizomycotina</taxon>
        <taxon>Dothideomycetes</taxon>
        <taxon>Dothideomycetidae</taxon>
        <taxon>Mycosphaerellales</taxon>
        <taxon>Mycosphaerellaceae</taxon>
        <taxon>Dothistroma</taxon>
    </lineage>
</organism>
<dbReference type="EMBL" id="KB446539">
    <property type="protein sequence ID" value="EME44779.1"/>
    <property type="molecule type" value="Genomic_DNA"/>
</dbReference>
<dbReference type="Proteomes" id="UP000016933">
    <property type="component" value="Unassembled WGS sequence"/>
</dbReference>
<evidence type="ECO:0000313" key="2">
    <source>
        <dbReference type="Proteomes" id="UP000016933"/>
    </source>
</evidence>
<evidence type="ECO:0000313" key="1">
    <source>
        <dbReference type="EMBL" id="EME44779.1"/>
    </source>
</evidence>
<keyword evidence="2" id="KW-1185">Reference proteome</keyword>
<accession>N1PQT1</accession>
<dbReference type="AlphaFoldDB" id="N1PQT1"/>
<proteinExistence type="predicted"/>
<reference evidence="1 2" key="2">
    <citation type="journal article" date="2012" name="PLoS Pathog.">
        <title>Diverse lifestyles and strategies of plant pathogenesis encoded in the genomes of eighteen Dothideomycetes fungi.</title>
        <authorList>
            <person name="Ohm R.A."/>
            <person name="Feau N."/>
            <person name="Henrissat B."/>
            <person name="Schoch C.L."/>
            <person name="Horwitz B.A."/>
            <person name="Barry K.W."/>
            <person name="Condon B.J."/>
            <person name="Copeland A.C."/>
            <person name="Dhillon B."/>
            <person name="Glaser F."/>
            <person name="Hesse C.N."/>
            <person name="Kosti I."/>
            <person name="LaButti K."/>
            <person name="Lindquist E.A."/>
            <person name="Lucas S."/>
            <person name="Salamov A.A."/>
            <person name="Bradshaw R.E."/>
            <person name="Ciuffetti L."/>
            <person name="Hamelin R.C."/>
            <person name="Kema G.H.J."/>
            <person name="Lawrence C."/>
            <person name="Scott J.A."/>
            <person name="Spatafora J.W."/>
            <person name="Turgeon B.G."/>
            <person name="de Wit P.J.G.M."/>
            <person name="Zhong S."/>
            <person name="Goodwin S.B."/>
            <person name="Grigoriev I.V."/>
        </authorList>
    </citation>
    <scope>NUCLEOTIDE SEQUENCE [LARGE SCALE GENOMIC DNA]</scope>
    <source>
        <strain evidence="2">NZE10 / CBS 128990</strain>
    </source>
</reference>